<dbReference type="PROSITE" id="PS00449">
    <property type="entry name" value="ATPASE_A"/>
    <property type="match status" value="1"/>
</dbReference>
<keyword evidence="15" id="KW-0496">Mitochondrion</keyword>
<keyword evidence="7 14" id="KW-1133">Transmembrane helix</keyword>
<feature type="transmembrane region" description="Helical" evidence="14">
    <location>
        <begin position="161"/>
        <end position="179"/>
    </location>
</feature>
<accession>D6RRX4</accession>
<keyword evidence="5 14" id="KW-0812">Transmembrane</keyword>
<evidence type="ECO:0000256" key="2">
    <source>
        <dbReference type="ARBA" id="ARBA00006810"/>
    </source>
</evidence>
<evidence type="ECO:0000256" key="10">
    <source>
        <dbReference type="ARBA" id="ARBA00023310"/>
    </source>
</evidence>
<dbReference type="SUPFAM" id="SSF81336">
    <property type="entry name" value="F1F0 ATP synthase subunit A"/>
    <property type="match status" value="1"/>
</dbReference>
<feature type="transmembrane region" description="Helical" evidence="14">
    <location>
        <begin position="15"/>
        <end position="32"/>
    </location>
</feature>
<evidence type="ECO:0000256" key="7">
    <source>
        <dbReference type="ARBA" id="ARBA00022989"/>
    </source>
</evidence>
<evidence type="ECO:0000256" key="11">
    <source>
        <dbReference type="ARBA" id="ARBA00024169"/>
    </source>
</evidence>
<evidence type="ECO:0000256" key="3">
    <source>
        <dbReference type="ARBA" id="ARBA00022448"/>
    </source>
</evidence>
<evidence type="ECO:0000256" key="4">
    <source>
        <dbReference type="ARBA" id="ARBA00022547"/>
    </source>
</evidence>
<comment type="catalytic activity">
    <reaction evidence="11">
        <text>H(+)(in) = H(+)(out)</text>
        <dbReference type="Rhea" id="RHEA:34979"/>
        <dbReference type="ChEBI" id="CHEBI:15378"/>
    </reaction>
</comment>
<dbReference type="InterPro" id="IPR045083">
    <property type="entry name" value="ATP_synth_F0_asu_bact/mt"/>
</dbReference>
<keyword evidence="10" id="KW-0066">ATP synthesis</keyword>
<evidence type="ECO:0000256" key="6">
    <source>
        <dbReference type="ARBA" id="ARBA00022781"/>
    </source>
</evidence>
<dbReference type="InterPro" id="IPR000568">
    <property type="entry name" value="ATP_synth_F0_asu"/>
</dbReference>
<evidence type="ECO:0000256" key="8">
    <source>
        <dbReference type="ARBA" id="ARBA00023065"/>
    </source>
</evidence>
<comment type="similarity">
    <text evidence="2">Belongs to the ATPase A chain family.</text>
</comment>
<keyword evidence="3" id="KW-0813">Transport</keyword>
<evidence type="ECO:0000256" key="12">
    <source>
        <dbReference type="ARBA" id="ARBA00063051"/>
    </source>
</evidence>
<dbReference type="PANTHER" id="PTHR11410">
    <property type="entry name" value="ATP SYNTHASE SUBUNIT A"/>
    <property type="match status" value="1"/>
</dbReference>
<reference evidence="15" key="1">
    <citation type="journal article" date="2010" name="BMC Evol. Biol.">
        <title>Mitochondrial genomes of acrodont lizards: timing of gene rearrangements and phylogenetic and biogeographic implications.</title>
        <authorList>
            <person name="Okajima Y."/>
            <person name="Kumazawa Y."/>
        </authorList>
    </citation>
    <scope>NUCLEOTIDE SEQUENCE</scope>
</reference>
<dbReference type="Gene3D" id="1.20.120.220">
    <property type="entry name" value="ATP synthase, F0 complex, subunit A"/>
    <property type="match status" value="1"/>
</dbReference>
<evidence type="ECO:0000256" key="14">
    <source>
        <dbReference type="SAM" id="Phobius"/>
    </source>
</evidence>
<gene>
    <name evidence="15" type="primary">ATPase 6</name>
</gene>
<sequence length="225" mass="25161">MMTELFDQFLIPELAGTKMLPIIMIIPLLFIYSPNKIKTNRMTAMMIWLMKNTTKHIMLSMKPVAHPWTLVLITTILLVSMMNTQGLLPYTFTPTTQLSMNMAMALPLWMSTVIIGLRHQPTHSIGHLLPEGTPTMLIPALIIIETISLLIRPMALGVRLTANLTAGHLLLQLISMAAVKTNQLLLPATLTTLTLLMMLEIAVALIQAYVFTLLLSLYLQENTNE</sequence>
<dbReference type="Pfam" id="PF00119">
    <property type="entry name" value="ATP-synt_A"/>
    <property type="match status" value="1"/>
</dbReference>
<dbReference type="GO" id="GO:0046933">
    <property type="term" value="F:proton-transporting ATP synthase activity, rotational mechanism"/>
    <property type="evidence" value="ECO:0007669"/>
    <property type="project" value="TreeGrafter"/>
</dbReference>
<comment type="subcellular location">
    <subcellularLocation>
        <location evidence="1">Membrane</location>
        <topology evidence="1">Multi-pass membrane protein</topology>
    </subcellularLocation>
    <subcellularLocation>
        <location evidence="13">Mitochondrion inner membrane</location>
        <topology evidence="13">Multi-pass membrane protein</topology>
    </subcellularLocation>
</comment>
<dbReference type="EMBL" id="AB474914">
    <property type="protein sequence ID" value="BAJ08065.1"/>
    <property type="molecule type" value="Genomic_DNA"/>
</dbReference>
<dbReference type="InterPro" id="IPR023011">
    <property type="entry name" value="ATP_synth_F0_asu_AS"/>
</dbReference>
<organism evidence="15">
    <name type="scientific">Brookesia decaryi</name>
    <name type="common">Spiny leaf chameleon</name>
    <dbReference type="NCBI Taxonomy" id="587619"/>
    <lineage>
        <taxon>Eukaryota</taxon>
        <taxon>Metazoa</taxon>
        <taxon>Chordata</taxon>
        <taxon>Craniata</taxon>
        <taxon>Vertebrata</taxon>
        <taxon>Euteleostomi</taxon>
        <taxon>Lepidosauria</taxon>
        <taxon>Squamata</taxon>
        <taxon>Bifurcata</taxon>
        <taxon>Unidentata</taxon>
        <taxon>Episquamata</taxon>
        <taxon>Toxicofera</taxon>
        <taxon>Iguania</taxon>
        <taxon>Acrodonta</taxon>
        <taxon>Chamaeleonidae</taxon>
        <taxon>Brookesia</taxon>
    </lineage>
</organism>
<protein>
    <recommendedName>
        <fullName evidence="13">ATP synthase subunit a</fullName>
    </recommendedName>
</protein>
<proteinExistence type="inferred from homology"/>
<evidence type="ECO:0000313" key="15">
    <source>
        <dbReference type="EMBL" id="BAJ08065.1"/>
    </source>
</evidence>
<dbReference type="GO" id="GO:0045259">
    <property type="term" value="C:proton-transporting ATP synthase complex"/>
    <property type="evidence" value="ECO:0007669"/>
    <property type="project" value="UniProtKB-KW"/>
</dbReference>
<dbReference type="GO" id="GO:0005743">
    <property type="term" value="C:mitochondrial inner membrane"/>
    <property type="evidence" value="ECO:0007669"/>
    <property type="project" value="UniProtKB-SubCell"/>
</dbReference>
<dbReference type="AlphaFoldDB" id="D6RRX4"/>
<dbReference type="PRINTS" id="PR00123">
    <property type="entry name" value="ATPASEA"/>
</dbReference>
<dbReference type="InterPro" id="IPR035908">
    <property type="entry name" value="F0_ATP_A_sf"/>
</dbReference>
<geneLocation type="mitochondrion" evidence="15"/>
<name>D6RRX4_BRODE</name>
<feature type="transmembrane region" description="Helical" evidence="14">
    <location>
        <begin position="191"/>
        <end position="219"/>
    </location>
</feature>
<keyword evidence="8" id="KW-0406">Ion transport</keyword>
<evidence type="ECO:0000256" key="5">
    <source>
        <dbReference type="ARBA" id="ARBA00022692"/>
    </source>
</evidence>
<evidence type="ECO:0000256" key="9">
    <source>
        <dbReference type="ARBA" id="ARBA00023136"/>
    </source>
</evidence>
<dbReference type="PANTHER" id="PTHR11410:SF0">
    <property type="entry name" value="ATP SYNTHASE SUBUNIT A"/>
    <property type="match status" value="1"/>
</dbReference>
<feature type="transmembrane region" description="Helical" evidence="14">
    <location>
        <begin position="98"/>
        <end position="117"/>
    </location>
</feature>
<comment type="subunit">
    <text evidence="12">Component of the ATP synthase complex composed at least of ATP5F1A/subunit alpha, ATP5F1B/subunit beta, ATP5MC1/subunit c (homooctomer), MT-ATP6/subunit a, MT-ATP8/subunit 8, ATP5ME/subunit e, ATP5MF/subunit f, ATP5MG/subunit g, ATP5MK/subunit k, ATP5MJ/subunit j, ATP5F1C/subunit gamma, ATP5F1D/subunit delta, ATP5F1E/subunit epsilon, ATP5PF/subunit F6, ATP5PB/subunit b, ATP5PD/subunit d, ATP5PO/subunit OSCP. ATP synthase complex consists of a soluble F(1) head domain (subunits alpha(3) and beta(3)) - the catalytic core - and a membrane F(0) domain - the membrane proton channel (subunits c, a, 8, e, f, g, k and j). These two domains are linked by a central stalk (subunits gamma, delta, and epsilon) rotating inside the F1 region and a stationary peripheral stalk (subunits F6, b, d, and OSCP). Interacts with DNAJC30; interaction is direct.</text>
</comment>
<keyword evidence="6" id="KW-0375">Hydrogen ion transport</keyword>
<feature type="transmembrane region" description="Helical" evidence="14">
    <location>
        <begin position="68"/>
        <end position="92"/>
    </location>
</feature>
<keyword evidence="4" id="KW-0138">CF(0)</keyword>
<dbReference type="NCBIfam" id="TIGR01131">
    <property type="entry name" value="ATP_synt_6_or_A"/>
    <property type="match status" value="1"/>
</dbReference>
<dbReference type="CDD" id="cd00310">
    <property type="entry name" value="ATP-synt_Fo_a_6"/>
    <property type="match status" value="1"/>
</dbReference>
<keyword evidence="9 14" id="KW-0472">Membrane</keyword>
<evidence type="ECO:0000256" key="1">
    <source>
        <dbReference type="ARBA" id="ARBA00004141"/>
    </source>
</evidence>
<evidence type="ECO:0000256" key="13">
    <source>
        <dbReference type="RuleBase" id="RU004450"/>
    </source>
</evidence>